<dbReference type="Pfam" id="PF00905">
    <property type="entry name" value="Transpeptidase"/>
    <property type="match status" value="1"/>
</dbReference>
<gene>
    <name evidence="7" type="ORF">FHX40_2749</name>
</gene>
<evidence type="ECO:0000256" key="4">
    <source>
        <dbReference type="SAM" id="MobiDB-lite"/>
    </source>
</evidence>
<protein>
    <submittedName>
        <fullName evidence="7">Peptidoglycan synthetase FtsI</fullName>
    </submittedName>
</protein>
<feature type="compositionally biased region" description="Basic and acidic residues" evidence="4">
    <location>
        <begin position="99"/>
        <end position="122"/>
    </location>
</feature>
<sequence>MRDGDGRGAGPGRGTGGRRGPGGPGAGRRDPHGPVRRPRRPDGVPGRPDGTAGPDGAARPRGDDRARRGVPRVPRDRTRGAAQREPRAGGPDGASGAPRADRTRRAPRPGRDPRDGARDAGAPRRPRGNGGPGAPRPPQGPPPRPPAIVRLGNPARRINIGLVGMAVVLSLFAGRLVQLQGLDSKVYEAKAAQQRVQPERLPARRGTITDVKGRPLAMTTEAREIYVDPAAVDPARRAEVAETLAKELGKPRKEIDDKLAQTDRRYLVVARDAAPDVAKRILGRGFAGVGAKPRYSRLYPGDDLAGSLMGFVGDDGKGLSGIEAAYDEVLRGRDGRQSVEVGANGLRIPTTRSSQQPPVDGRDVRLTIDHDIQWAAQKAIADQVAATGARSGSVIVMDVRTGDVLAMANAPELNLSRWRDEPVRNHVNRAVSEVFEPGSTGKVITAAAALEAGAVRPETVLRVADRIRCADRVIEDAEHHPVRPYTFTGVLARSSNVGTIMVANRIGDRALYDALRAFGFGARTGGGFPGEEAGLLPKWDTWSGSQRCTVAFGQGLAVTALQMASVYQTIANGGVRVTPRIVAGTGKGKDFTPAAPGRRTRVISERTAKDLALMLEAAVGEGGTGKLAHIDGYRVAGKTGTAQRYDESCRGYCGYTATFVGFAPADAPRLVVLAVIQDPKDRDNYHGGQIAAPVFKNVMTFALKTQKIPPTGTTPPPMRLHAE</sequence>
<dbReference type="InterPro" id="IPR001460">
    <property type="entry name" value="PCN-bd_Tpept"/>
</dbReference>
<dbReference type="Gene3D" id="3.30.450.330">
    <property type="match status" value="1"/>
</dbReference>
<dbReference type="EMBL" id="VFPQ01000001">
    <property type="protein sequence ID" value="TQM76025.1"/>
    <property type="molecule type" value="Genomic_DNA"/>
</dbReference>
<feature type="compositionally biased region" description="Low complexity" evidence="4">
    <location>
        <begin position="43"/>
        <end position="57"/>
    </location>
</feature>
<feature type="compositionally biased region" description="Pro residues" evidence="4">
    <location>
        <begin position="134"/>
        <end position="146"/>
    </location>
</feature>
<dbReference type="InterPro" id="IPR036138">
    <property type="entry name" value="PBP_dimer_sf"/>
</dbReference>
<dbReference type="PANTHER" id="PTHR30627">
    <property type="entry name" value="PEPTIDOGLYCAN D,D-TRANSPEPTIDASE"/>
    <property type="match status" value="1"/>
</dbReference>
<feature type="compositionally biased region" description="Gly residues" evidence="4">
    <location>
        <begin position="7"/>
        <end position="26"/>
    </location>
</feature>
<dbReference type="InterPro" id="IPR005311">
    <property type="entry name" value="PBP_dimer"/>
</dbReference>
<dbReference type="SUPFAM" id="SSF56601">
    <property type="entry name" value="beta-lactamase/transpeptidase-like"/>
    <property type="match status" value="1"/>
</dbReference>
<dbReference type="GO" id="GO:0071555">
    <property type="term" value="P:cell wall organization"/>
    <property type="evidence" value="ECO:0007669"/>
    <property type="project" value="TreeGrafter"/>
</dbReference>
<dbReference type="SUPFAM" id="SSF56519">
    <property type="entry name" value="Penicillin binding protein dimerisation domain"/>
    <property type="match status" value="1"/>
</dbReference>
<feature type="domain" description="Penicillin-binding protein transpeptidase" evidence="5">
    <location>
        <begin position="392"/>
        <end position="699"/>
    </location>
</feature>
<dbReference type="AlphaFoldDB" id="A0A543IZM8"/>
<dbReference type="Gene3D" id="3.40.710.10">
    <property type="entry name" value="DD-peptidase/beta-lactamase superfamily"/>
    <property type="match status" value="1"/>
</dbReference>
<comment type="subcellular location">
    <subcellularLocation>
        <location evidence="1">Membrane</location>
    </subcellularLocation>
</comment>
<evidence type="ECO:0000259" key="6">
    <source>
        <dbReference type="Pfam" id="PF03717"/>
    </source>
</evidence>
<dbReference type="GO" id="GO:0005886">
    <property type="term" value="C:plasma membrane"/>
    <property type="evidence" value="ECO:0007669"/>
    <property type="project" value="TreeGrafter"/>
</dbReference>
<dbReference type="Pfam" id="PF03717">
    <property type="entry name" value="PBP_dimer"/>
    <property type="match status" value="1"/>
</dbReference>
<accession>A0A543IZM8</accession>
<dbReference type="PANTHER" id="PTHR30627:SF1">
    <property type="entry name" value="PEPTIDOGLYCAN D,D-TRANSPEPTIDASE FTSI"/>
    <property type="match status" value="1"/>
</dbReference>
<reference evidence="7 8" key="1">
    <citation type="submission" date="2019-06" db="EMBL/GenBank/DDBJ databases">
        <title>Sequencing the genomes of 1000 actinobacteria strains.</title>
        <authorList>
            <person name="Klenk H.-P."/>
        </authorList>
    </citation>
    <scope>NUCLEOTIDE SEQUENCE [LARGE SCALE GENOMIC DNA]</scope>
    <source>
        <strain evidence="7 8">DSM 43186</strain>
    </source>
</reference>
<organism evidence="7 8">
    <name type="scientific">Thermopolyspora flexuosa</name>
    <dbReference type="NCBI Taxonomy" id="103836"/>
    <lineage>
        <taxon>Bacteria</taxon>
        <taxon>Bacillati</taxon>
        <taxon>Actinomycetota</taxon>
        <taxon>Actinomycetes</taxon>
        <taxon>Streptosporangiales</taxon>
        <taxon>Streptosporangiaceae</taxon>
        <taxon>Thermopolyspora</taxon>
    </lineage>
</organism>
<dbReference type="OrthoDB" id="9766847at2"/>
<evidence type="ECO:0000313" key="7">
    <source>
        <dbReference type="EMBL" id="TQM76025.1"/>
    </source>
</evidence>
<evidence type="ECO:0000259" key="5">
    <source>
        <dbReference type="Pfam" id="PF00905"/>
    </source>
</evidence>
<evidence type="ECO:0000313" key="8">
    <source>
        <dbReference type="Proteomes" id="UP000319213"/>
    </source>
</evidence>
<comment type="caution">
    <text evidence="7">The sequence shown here is derived from an EMBL/GenBank/DDBJ whole genome shotgun (WGS) entry which is preliminary data.</text>
</comment>
<feature type="domain" description="Penicillin-binding protein dimerisation" evidence="6">
    <location>
        <begin position="201"/>
        <end position="350"/>
    </location>
</feature>
<proteinExistence type="inferred from homology"/>
<dbReference type="InterPro" id="IPR012338">
    <property type="entry name" value="Beta-lactam/transpept-like"/>
</dbReference>
<evidence type="ECO:0000256" key="3">
    <source>
        <dbReference type="ARBA" id="ARBA00023136"/>
    </source>
</evidence>
<feature type="region of interest" description="Disordered" evidence="4">
    <location>
        <begin position="1"/>
        <end position="150"/>
    </location>
</feature>
<dbReference type="Gene3D" id="3.90.1310.10">
    <property type="entry name" value="Penicillin-binding protein 2a (Domain 2)"/>
    <property type="match status" value="1"/>
</dbReference>
<keyword evidence="8" id="KW-1185">Reference proteome</keyword>
<keyword evidence="3" id="KW-0472">Membrane</keyword>
<evidence type="ECO:0000256" key="2">
    <source>
        <dbReference type="ARBA" id="ARBA00007171"/>
    </source>
</evidence>
<feature type="compositionally biased region" description="Basic and acidic residues" evidence="4">
    <location>
        <begin position="58"/>
        <end position="87"/>
    </location>
</feature>
<comment type="similarity">
    <text evidence="2">Belongs to the transpeptidase family.</text>
</comment>
<dbReference type="Proteomes" id="UP000319213">
    <property type="component" value="Unassembled WGS sequence"/>
</dbReference>
<dbReference type="GO" id="GO:0008658">
    <property type="term" value="F:penicillin binding"/>
    <property type="evidence" value="ECO:0007669"/>
    <property type="project" value="InterPro"/>
</dbReference>
<evidence type="ECO:0000256" key="1">
    <source>
        <dbReference type="ARBA" id="ARBA00004370"/>
    </source>
</evidence>
<name>A0A543IZM8_9ACTN</name>
<dbReference type="InterPro" id="IPR050515">
    <property type="entry name" value="Beta-lactam/transpept"/>
</dbReference>